<dbReference type="EMBL" id="GEDG01039744">
    <property type="protein sequence ID" value="JAP06994.1"/>
    <property type="molecule type" value="Transcribed_RNA"/>
</dbReference>
<protein>
    <submittedName>
        <fullName evidence="1">Putative ovule protein</fullName>
    </submittedName>
</protein>
<proteinExistence type="predicted"/>
<evidence type="ECO:0000313" key="1">
    <source>
        <dbReference type="EMBL" id="JAP06994.1"/>
    </source>
</evidence>
<name>A0A0V0GFL0_SOLCH</name>
<accession>A0A0V0GFL0</accession>
<dbReference type="AlphaFoldDB" id="A0A0V0GFL0"/>
<organism evidence="1">
    <name type="scientific">Solanum chacoense</name>
    <name type="common">Chaco potato</name>
    <dbReference type="NCBI Taxonomy" id="4108"/>
    <lineage>
        <taxon>Eukaryota</taxon>
        <taxon>Viridiplantae</taxon>
        <taxon>Streptophyta</taxon>
        <taxon>Embryophyta</taxon>
        <taxon>Tracheophyta</taxon>
        <taxon>Spermatophyta</taxon>
        <taxon>Magnoliopsida</taxon>
        <taxon>eudicotyledons</taxon>
        <taxon>Gunneridae</taxon>
        <taxon>Pentapetalae</taxon>
        <taxon>asterids</taxon>
        <taxon>lamiids</taxon>
        <taxon>Solanales</taxon>
        <taxon>Solanaceae</taxon>
        <taxon>Solanoideae</taxon>
        <taxon>Solaneae</taxon>
        <taxon>Solanum</taxon>
    </lineage>
</organism>
<sequence length="71" mass="8357">MKARIEKGHIRINHDIKRKSTNPNGKIHFLRKHLVGKFPFCYYFANPMYETCERDSDDGPEPLCDNTVTNF</sequence>
<reference evidence="1" key="1">
    <citation type="submission" date="2015-12" db="EMBL/GenBank/DDBJ databases">
        <title>Gene expression during late stages of embryo sac development: a critical building block for successful pollen-pistil interactions.</title>
        <authorList>
            <person name="Liu Y."/>
            <person name="Joly V."/>
            <person name="Sabar M."/>
            <person name="Matton D.P."/>
        </authorList>
    </citation>
    <scope>NUCLEOTIDE SEQUENCE</scope>
</reference>